<name>A0AB34L3S5_9PEZI</name>
<comment type="caution">
    <text evidence="2">The sequence shown here is derived from an EMBL/GenBank/DDBJ whole genome shotgun (WGS) entry which is preliminary data.</text>
</comment>
<organism evidence="2 3">
    <name type="scientific">Cladosporium halotolerans</name>
    <dbReference type="NCBI Taxonomy" id="1052096"/>
    <lineage>
        <taxon>Eukaryota</taxon>
        <taxon>Fungi</taxon>
        <taxon>Dikarya</taxon>
        <taxon>Ascomycota</taxon>
        <taxon>Pezizomycotina</taxon>
        <taxon>Dothideomycetes</taxon>
        <taxon>Dothideomycetidae</taxon>
        <taxon>Cladosporiales</taxon>
        <taxon>Cladosporiaceae</taxon>
        <taxon>Cladosporium</taxon>
    </lineage>
</organism>
<dbReference type="Proteomes" id="UP000803884">
    <property type="component" value="Unassembled WGS sequence"/>
</dbReference>
<feature type="compositionally biased region" description="Low complexity" evidence="1">
    <location>
        <begin position="59"/>
        <end position="71"/>
    </location>
</feature>
<dbReference type="EMBL" id="JAAQHG020000002">
    <property type="protein sequence ID" value="KAL1590692.1"/>
    <property type="molecule type" value="Genomic_DNA"/>
</dbReference>
<feature type="compositionally biased region" description="Basic and acidic residues" evidence="1">
    <location>
        <begin position="294"/>
        <end position="328"/>
    </location>
</feature>
<feature type="region of interest" description="Disordered" evidence="1">
    <location>
        <begin position="285"/>
        <end position="338"/>
    </location>
</feature>
<feature type="region of interest" description="Disordered" evidence="1">
    <location>
        <begin position="605"/>
        <end position="629"/>
    </location>
</feature>
<feature type="region of interest" description="Disordered" evidence="1">
    <location>
        <begin position="181"/>
        <end position="200"/>
    </location>
</feature>
<feature type="region of interest" description="Disordered" evidence="1">
    <location>
        <begin position="355"/>
        <end position="444"/>
    </location>
</feature>
<feature type="compositionally biased region" description="Low complexity" evidence="1">
    <location>
        <begin position="374"/>
        <end position="384"/>
    </location>
</feature>
<reference evidence="2 3" key="1">
    <citation type="journal article" date="2020" name="Microbiol. Resour. Announc.">
        <title>Draft Genome Sequence of a Cladosporium Species Isolated from the Mesophotic Ascidian Didemnum maculosum.</title>
        <authorList>
            <person name="Gioti A."/>
            <person name="Siaperas R."/>
            <person name="Nikolaivits E."/>
            <person name="Le Goff G."/>
            <person name="Ouazzani J."/>
            <person name="Kotoulas G."/>
            <person name="Topakas E."/>
        </authorList>
    </citation>
    <scope>NUCLEOTIDE SEQUENCE [LARGE SCALE GENOMIC DNA]</scope>
    <source>
        <strain evidence="2 3">TM138-S3</strain>
    </source>
</reference>
<feature type="compositionally biased region" description="Polar residues" evidence="1">
    <location>
        <begin position="390"/>
        <end position="399"/>
    </location>
</feature>
<feature type="compositionally biased region" description="Polar residues" evidence="1">
    <location>
        <begin position="364"/>
        <end position="373"/>
    </location>
</feature>
<dbReference type="RefSeq" id="XP_069233797.1">
    <property type="nucleotide sequence ID" value="XM_069369340.1"/>
</dbReference>
<keyword evidence="3" id="KW-1185">Reference proteome</keyword>
<dbReference type="AlphaFoldDB" id="A0AB34L3S5"/>
<evidence type="ECO:0000256" key="1">
    <source>
        <dbReference type="SAM" id="MobiDB-lite"/>
    </source>
</evidence>
<evidence type="ECO:0000313" key="3">
    <source>
        <dbReference type="Proteomes" id="UP000803884"/>
    </source>
</evidence>
<accession>A0AB34L3S5</accession>
<sequence>MAHNRPSLSISLPHADPFHRSDRDYPTTPDQRHEEAPATQPPPPPRQTYKVKRKSRSSLPLGEPGEPVEPVDTYEHAIPTIEMSEAADALSSSPLPSLNASNGLLAPNSLLQRAVTPPKTPAPRITVPFDRLESPSHEWGLINDSRDKRPTYRRAGSVCSALSDSSISSIGSGAFSAPYSASLSPDSETTDPFVDDEFPKDKMITSPAMSASPLAKRMKTHRQTKWTPAMDDHLWMTYMAYVSDPIVTPFKMLPGTTPPLGVCYRVAAKAKRTWRERRATSLGPLDAMLASSSNDREGSPDTIRPEGEGASARREAKQPRWPRSEGATRRRLRHLCKNKPSFSAHYQRLLRTRSPSPFQALGSDPQSSEQTAVPSAPSAPSASSDRTAPAESSKTNASFSGDDLKMSLITSTNPSMQPDGPLAQLAGGDQRPRPQSQRSERPDNWFARIGRSQAHQKSQSLQSGLGLQSRFQASAPLASPFDERSHILQSSAKSWGRSDFNVAAPSLDSPFEVSGAPTAPRSLKRRFRSDEDKTKRPAVQDIFGSTNANPIFRNRGFTVGASSAADNLARLFCPPTPMAPAPAQSQITPVSDDQLMSDRTDQSDIFSLGASGTRSVPRRLAEPTPRLGSPFVEAAANRQSNTFPRSYIPSDFNPHPFQQRLKELARPQ</sequence>
<evidence type="ECO:0000313" key="2">
    <source>
        <dbReference type="EMBL" id="KAL1590692.1"/>
    </source>
</evidence>
<proteinExistence type="predicted"/>
<feature type="compositionally biased region" description="Basic and acidic residues" evidence="1">
    <location>
        <begin position="16"/>
        <end position="36"/>
    </location>
</feature>
<gene>
    <name evidence="2" type="ORF">WHR41_00734</name>
</gene>
<protein>
    <submittedName>
        <fullName evidence="2">Uncharacterized protein</fullName>
    </submittedName>
</protein>
<dbReference type="GeneID" id="96002178"/>
<feature type="region of interest" description="Disordered" evidence="1">
    <location>
        <begin position="1"/>
        <end position="74"/>
    </location>
</feature>
<feature type="region of interest" description="Disordered" evidence="1">
    <location>
        <begin position="511"/>
        <end position="536"/>
    </location>
</feature>
<feature type="compositionally biased region" description="Polar residues" evidence="1">
    <location>
        <begin position="1"/>
        <end position="10"/>
    </location>
</feature>